<proteinExistence type="predicted"/>
<evidence type="ECO:0000256" key="1">
    <source>
        <dbReference type="SAM" id="MobiDB-lite"/>
    </source>
</evidence>
<dbReference type="EMBL" id="CAAALY010092877">
    <property type="protein sequence ID" value="VEL28169.1"/>
    <property type="molecule type" value="Genomic_DNA"/>
</dbReference>
<keyword evidence="2" id="KW-0732">Signal</keyword>
<gene>
    <name evidence="3" type="ORF">PXEA_LOCUS21609</name>
</gene>
<feature type="compositionally biased region" description="Low complexity" evidence="1">
    <location>
        <begin position="49"/>
        <end position="61"/>
    </location>
</feature>
<evidence type="ECO:0000313" key="3">
    <source>
        <dbReference type="EMBL" id="VEL28169.1"/>
    </source>
</evidence>
<dbReference type="AlphaFoldDB" id="A0A448X4X2"/>
<name>A0A448X4X2_9PLAT</name>
<protein>
    <submittedName>
        <fullName evidence="3">Uncharacterized protein</fullName>
    </submittedName>
</protein>
<reference evidence="3" key="1">
    <citation type="submission" date="2018-11" db="EMBL/GenBank/DDBJ databases">
        <authorList>
            <consortium name="Pathogen Informatics"/>
        </authorList>
    </citation>
    <scope>NUCLEOTIDE SEQUENCE</scope>
</reference>
<accession>A0A448X4X2</accession>
<feature type="region of interest" description="Disordered" evidence="1">
    <location>
        <begin position="40"/>
        <end position="65"/>
    </location>
</feature>
<feature type="signal peptide" evidence="2">
    <location>
        <begin position="1"/>
        <end position="26"/>
    </location>
</feature>
<feature type="chain" id="PRO_5019183184" evidence="2">
    <location>
        <begin position="27"/>
        <end position="174"/>
    </location>
</feature>
<sequence length="174" mass="17449">MIALTGIISLCLIVAIFCVRRRPLAASVVNGVLGHRDLRRGGRGRDGIRQNGASGNGHLSSGLGGPGRPCTGGYLGNGVGHEGLLPPVYGVLTSVPPSLATCLDSTGGLGLGLDANGYGHHQPLLDGSGHSQILSLSQAGTLGGKLASGFLQASKLDADATGQFYISHVADSTG</sequence>
<dbReference type="Proteomes" id="UP000784294">
    <property type="component" value="Unassembled WGS sequence"/>
</dbReference>
<evidence type="ECO:0000313" key="4">
    <source>
        <dbReference type="Proteomes" id="UP000784294"/>
    </source>
</evidence>
<keyword evidence="4" id="KW-1185">Reference proteome</keyword>
<organism evidence="3 4">
    <name type="scientific">Protopolystoma xenopodis</name>
    <dbReference type="NCBI Taxonomy" id="117903"/>
    <lineage>
        <taxon>Eukaryota</taxon>
        <taxon>Metazoa</taxon>
        <taxon>Spiralia</taxon>
        <taxon>Lophotrochozoa</taxon>
        <taxon>Platyhelminthes</taxon>
        <taxon>Monogenea</taxon>
        <taxon>Polyopisthocotylea</taxon>
        <taxon>Polystomatidea</taxon>
        <taxon>Polystomatidae</taxon>
        <taxon>Protopolystoma</taxon>
    </lineage>
</organism>
<comment type="caution">
    <text evidence="3">The sequence shown here is derived from an EMBL/GenBank/DDBJ whole genome shotgun (WGS) entry which is preliminary data.</text>
</comment>
<evidence type="ECO:0000256" key="2">
    <source>
        <dbReference type="SAM" id="SignalP"/>
    </source>
</evidence>